<dbReference type="InterPro" id="IPR052732">
    <property type="entry name" value="Cell-binding_unc_protein"/>
</dbReference>
<proteinExistence type="predicted"/>
<evidence type="ECO:0008006" key="3">
    <source>
        <dbReference type="Google" id="ProtNLM"/>
    </source>
</evidence>
<dbReference type="InterPro" id="IPR027417">
    <property type="entry name" value="P-loop_NTPase"/>
</dbReference>
<dbReference type="RefSeq" id="WP_171473918.1">
    <property type="nucleotide sequence ID" value="NZ_CP053452.2"/>
</dbReference>
<dbReference type="Pfam" id="PF13671">
    <property type="entry name" value="AAA_33"/>
    <property type="match status" value="1"/>
</dbReference>
<reference evidence="2" key="1">
    <citation type="submission" date="2020-05" db="EMBL/GenBank/DDBJ databases">
        <title>Frigoriglobus tundricola gen. nov., sp. nov., a psychrotolerant cellulolytic planctomycete of the family Gemmataceae with two divergent copies of 16S rRNA gene.</title>
        <authorList>
            <person name="Kulichevskaya I.S."/>
            <person name="Ivanova A.A."/>
            <person name="Naumoff D.G."/>
            <person name="Beletsky A.V."/>
            <person name="Rijpstra W.I.C."/>
            <person name="Sinninghe Damste J.S."/>
            <person name="Mardanov A.V."/>
            <person name="Ravin N.V."/>
            <person name="Dedysh S.N."/>
        </authorList>
    </citation>
    <scope>NUCLEOTIDE SEQUENCE [LARGE SCALE GENOMIC DNA]</scope>
    <source>
        <strain evidence="2">PL17</strain>
    </source>
</reference>
<dbReference type="PANTHER" id="PTHR43883:SF1">
    <property type="entry name" value="GLUCONOKINASE"/>
    <property type="match status" value="1"/>
</dbReference>
<dbReference type="InterPro" id="IPR011009">
    <property type="entry name" value="Kinase-like_dom_sf"/>
</dbReference>
<dbReference type="Proteomes" id="UP000503447">
    <property type="component" value="Chromosome"/>
</dbReference>
<dbReference type="KEGG" id="ftj:FTUN_6429"/>
<protein>
    <recommendedName>
        <fullName evidence="3">Aminoglycoside phosphotransferase domain-containing protein</fullName>
    </recommendedName>
</protein>
<accession>A0A6M5YZ74</accession>
<dbReference type="SUPFAM" id="SSF52540">
    <property type="entry name" value="P-loop containing nucleoside triphosphate hydrolases"/>
    <property type="match status" value="1"/>
</dbReference>
<name>A0A6M5YZ74_9BACT</name>
<keyword evidence="2" id="KW-1185">Reference proteome</keyword>
<gene>
    <name evidence="1" type="ORF">FTUN_6429</name>
</gene>
<organism evidence="1 2">
    <name type="scientific">Frigoriglobus tundricola</name>
    <dbReference type="NCBI Taxonomy" id="2774151"/>
    <lineage>
        <taxon>Bacteria</taxon>
        <taxon>Pseudomonadati</taxon>
        <taxon>Planctomycetota</taxon>
        <taxon>Planctomycetia</taxon>
        <taxon>Gemmatales</taxon>
        <taxon>Gemmataceae</taxon>
        <taxon>Frigoriglobus</taxon>
    </lineage>
</organism>
<dbReference type="PANTHER" id="PTHR43883">
    <property type="entry name" value="SLR0207 PROTEIN"/>
    <property type="match status" value="1"/>
</dbReference>
<evidence type="ECO:0000313" key="1">
    <source>
        <dbReference type="EMBL" id="QJW98834.1"/>
    </source>
</evidence>
<dbReference type="Gene3D" id="3.40.50.300">
    <property type="entry name" value="P-loop containing nucleotide triphosphate hydrolases"/>
    <property type="match status" value="1"/>
</dbReference>
<dbReference type="EMBL" id="CP053452">
    <property type="protein sequence ID" value="QJW98834.1"/>
    <property type="molecule type" value="Genomic_DNA"/>
</dbReference>
<evidence type="ECO:0000313" key="2">
    <source>
        <dbReference type="Proteomes" id="UP000503447"/>
    </source>
</evidence>
<sequence>MELGKLIDALRDAAADVVQTHISVVVLTGDLVYKLKKPVNLGFLDFSTLERRKRFCEEEVRLNRRLAPTVYLGVVPVARGAGGRVRFEGEGEVLEWAVKMRRLPAGASFLERLQGDDLPPALLEAFAVRLAEFHRRAEAGPRVAESGRHEVVARNARDNFVQSAAQIGVTVSRTLFDRLHGATEAALERLRPLIEARAARGVPRDTHGDLHLDHVYSFPDRAPPDDLVAIDCIEFSESFRHADPIADAAFLAMDLAFRGRRDLAAAFTARYLLASDDAEGAALFPFYIAYRAAVRAKVDGMTALEEEIPEPKRAEARTLARAHWLLALGSLESADRRPALVLVAGLPGTGKSTLARGLAERGHLALVRSDVVRKELAGVAPDAPGEGLYTPEWTARTYAECLRRAEAVATDGGRVIVDANFPDENRRRDFLNAAERLAVPAVLLWCRADPGVAKRRITARRSDASDATVAVHDTVAARWQDFDPRTRRLVREVNADGAPEDTLARGVAVLREAKVM</sequence>
<dbReference type="SUPFAM" id="SSF56112">
    <property type="entry name" value="Protein kinase-like (PK-like)"/>
    <property type="match status" value="1"/>
</dbReference>
<dbReference type="AlphaFoldDB" id="A0A6M5YZ74"/>